<dbReference type="InterPro" id="IPR019258">
    <property type="entry name" value="Mediator_Med4"/>
</dbReference>
<dbReference type="Pfam" id="PF10018">
    <property type="entry name" value="Med4"/>
    <property type="match status" value="1"/>
</dbReference>
<feature type="coiled-coil region" evidence="9">
    <location>
        <begin position="114"/>
        <end position="162"/>
    </location>
</feature>
<feature type="compositionally biased region" description="Polar residues" evidence="10">
    <location>
        <begin position="236"/>
        <end position="245"/>
    </location>
</feature>
<comment type="similarity">
    <text evidence="2 8">Belongs to the Mediator complex subunit 4 family.</text>
</comment>
<feature type="region of interest" description="Disordered" evidence="10">
    <location>
        <begin position="1"/>
        <end position="20"/>
    </location>
</feature>
<evidence type="ECO:0000256" key="2">
    <source>
        <dbReference type="ARBA" id="ARBA00009626"/>
    </source>
</evidence>
<feature type="compositionally biased region" description="Low complexity" evidence="10">
    <location>
        <begin position="55"/>
        <end position="64"/>
    </location>
</feature>
<evidence type="ECO:0000256" key="9">
    <source>
        <dbReference type="SAM" id="Coils"/>
    </source>
</evidence>
<comment type="subunit">
    <text evidence="8">Component of the Mediator complex.</text>
</comment>
<evidence type="ECO:0000313" key="11">
    <source>
        <dbReference type="EMBL" id="WWC91200.1"/>
    </source>
</evidence>
<evidence type="ECO:0000256" key="1">
    <source>
        <dbReference type="ARBA" id="ARBA00004123"/>
    </source>
</evidence>
<keyword evidence="4 8" id="KW-0805">Transcription regulation</keyword>
<keyword evidence="6 8" id="KW-0539">Nucleus</keyword>
<reference evidence="11 12" key="1">
    <citation type="submission" date="2024-01" db="EMBL/GenBank/DDBJ databases">
        <title>Comparative genomics of Cryptococcus and Kwoniella reveals pathogenesis evolution and contrasting modes of karyotype evolution via chromosome fusion or intercentromeric recombination.</title>
        <authorList>
            <person name="Coelho M.A."/>
            <person name="David-Palma M."/>
            <person name="Shea T."/>
            <person name="Bowers K."/>
            <person name="McGinley-Smith S."/>
            <person name="Mohammad A.W."/>
            <person name="Gnirke A."/>
            <person name="Yurkov A.M."/>
            <person name="Nowrousian M."/>
            <person name="Sun S."/>
            <person name="Cuomo C.A."/>
            <person name="Heitman J."/>
        </authorList>
    </citation>
    <scope>NUCLEOTIDE SEQUENCE [LARGE SCALE GENOMIC DNA]</scope>
    <source>
        <strain evidence="11 12">CBS 6074</strain>
    </source>
</reference>
<feature type="region of interest" description="Disordered" evidence="10">
    <location>
        <begin position="55"/>
        <end position="75"/>
    </location>
</feature>
<keyword evidence="5 8" id="KW-0804">Transcription</keyword>
<dbReference type="EMBL" id="CP144105">
    <property type="protein sequence ID" value="WWC91200.1"/>
    <property type="molecule type" value="Genomic_DNA"/>
</dbReference>
<evidence type="ECO:0000256" key="5">
    <source>
        <dbReference type="ARBA" id="ARBA00023163"/>
    </source>
</evidence>
<dbReference type="GO" id="GO:0006357">
    <property type="term" value="P:regulation of transcription by RNA polymerase II"/>
    <property type="evidence" value="ECO:0007669"/>
    <property type="project" value="InterPro"/>
</dbReference>
<feature type="compositionally biased region" description="Basic and acidic residues" evidence="10">
    <location>
        <begin position="248"/>
        <end position="257"/>
    </location>
</feature>
<dbReference type="PANTHER" id="PTHR13208:SF2">
    <property type="entry name" value="MEDIATOR OF RNA POLYMERASE II TRANSCRIPTION SUBUNIT 4"/>
    <property type="match status" value="1"/>
</dbReference>
<evidence type="ECO:0000256" key="6">
    <source>
        <dbReference type="ARBA" id="ARBA00023242"/>
    </source>
</evidence>
<accession>A0AAX4K301</accession>
<dbReference type="GO" id="GO:0003712">
    <property type="term" value="F:transcription coregulator activity"/>
    <property type="evidence" value="ECO:0007669"/>
    <property type="project" value="InterPro"/>
</dbReference>
<protein>
    <recommendedName>
        <fullName evidence="3 8">Mediator of RNA polymerase II transcription subunit 4</fullName>
    </recommendedName>
    <alternativeName>
        <fullName evidence="7 8">Mediator complex subunit 4</fullName>
    </alternativeName>
</protein>
<dbReference type="GO" id="GO:0016592">
    <property type="term" value="C:mediator complex"/>
    <property type="evidence" value="ECO:0007669"/>
    <property type="project" value="InterPro"/>
</dbReference>
<evidence type="ECO:0000256" key="7">
    <source>
        <dbReference type="ARBA" id="ARBA00031257"/>
    </source>
</evidence>
<evidence type="ECO:0000313" key="12">
    <source>
        <dbReference type="Proteomes" id="UP001355207"/>
    </source>
</evidence>
<evidence type="ECO:0000256" key="8">
    <source>
        <dbReference type="RuleBase" id="RU364141"/>
    </source>
</evidence>
<dbReference type="AlphaFoldDB" id="A0AAX4K301"/>
<evidence type="ECO:0000256" key="10">
    <source>
        <dbReference type="SAM" id="MobiDB-lite"/>
    </source>
</evidence>
<comment type="subcellular location">
    <subcellularLocation>
        <location evidence="1 8">Nucleus</location>
    </subcellularLocation>
</comment>
<feature type="region of interest" description="Disordered" evidence="10">
    <location>
        <begin position="234"/>
        <end position="258"/>
    </location>
</feature>
<evidence type="ECO:0000256" key="3">
    <source>
        <dbReference type="ARBA" id="ARBA00020629"/>
    </source>
</evidence>
<dbReference type="GO" id="GO:0070847">
    <property type="term" value="C:core mediator complex"/>
    <property type="evidence" value="ECO:0007669"/>
    <property type="project" value="TreeGrafter"/>
</dbReference>
<keyword evidence="9" id="KW-0175">Coiled coil</keyword>
<name>A0AAX4K301_9TREE</name>
<dbReference type="Proteomes" id="UP001355207">
    <property type="component" value="Chromosome 8"/>
</dbReference>
<evidence type="ECO:0000256" key="4">
    <source>
        <dbReference type="ARBA" id="ARBA00023015"/>
    </source>
</evidence>
<organism evidence="11 12">
    <name type="scientific">Kwoniella dendrophila CBS 6074</name>
    <dbReference type="NCBI Taxonomy" id="1295534"/>
    <lineage>
        <taxon>Eukaryota</taxon>
        <taxon>Fungi</taxon>
        <taxon>Dikarya</taxon>
        <taxon>Basidiomycota</taxon>
        <taxon>Agaricomycotina</taxon>
        <taxon>Tremellomycetes</taxon>
        <taxon>Tremellales</taxon>
        <taxon>Cryptococcaceae</taxon>
        <taxon>Kwoniella</taxon>
    </lineage>
</organism>
<gene>
    <name evidence="8" type="primary">MED4</name>
    <name evidence="11" type="ORF">L201_006142</name>
</gene>
<sequence>MANQPSINTAPNAEASTSTSTLIPPRQALLQNITTQSILINQLFTLLGSSSSSSSLSGTNNTGLPSQGSSGVQNGNIGGMGGVEQIYHSLQLSTVDLSNLLKYTYKHQEEYKKVIEKKEKVELLEKKVRNLIKNLENDRIDLEELVENGKKVKSNIEQSEKNSINVSTILSHSMILSKYSSAPISNLMSDIDKNQLNQPWPNEMLMRMGLLFQMSGNQGMGGIGKKSNLTDETKLETTTNDQPQPTIIHEEPTRKYDPNAVFTLDLNSDDSDDD</sequence>
<dbReference type="PANTHER" id="PTHR13208">
    <property type="entry name" value="MEDIATOR OF RNA POLYMERASE II TRANSCRIPTION SUBUNIT 4"/>
    <property type="match status" value="1"/>
</dbReference>
<keyword evidence="8" id="KW-0010">Activator</keyword>
<comment type="function">
    <text evidence="8">Component of the Mediator complex, a coactivator involved in the regulated transcription of nearly all RNA polymerase II-dependent genes. Mediator functions as a bridge to convey information from gene-specific regulatory proteins to the basal RNA polymerase II transcription machinery. Mediator is recruited to promoters by direct interactions with regulatory proteins and serves as a scaffold for the assembly of a functional preinitiation complex with RNA polymerase II and the general transcription factors.</text>
</comment>
<proteinExistence type="inferred from homology"/>
<keyword evidence="12" id="KW-1185">Reference proteome</keyword>